<gene>
    <name evidence="3" type="ORF">Tci_042053</name>
</gene>
<comment type="caution">
    <text evidence="3">The sequence shown here is derived from an EMBL/GenBank/DDBJ whole genome shotgun (WGS) entry which is preliminary data.</text>
</comment>
<sequence length="226" mass="25716">MYHDVPPPYTGTFMPLKPDLVFNNAPNGVKTDHSAFNVKLSPTKPDQDLSHIYRPSAPIIEDWVSDSEDESKTKTPLTVPTFIQSIEQEPEFDKKKPESAVNVSPSSSAQSKKQDGKTKIEAKGKKEPKRVHQALKDPSWIEAMQEELLQFKMQKVWILVDLPYGKRAIGTKWVFRNKKDERGIVVRNKARLIAQGHTQEDGIDYEEVFASVARIEAIRLHILSRL</sequence>
<dbReference type="EMBL" id="BKCJ010006049">
    <property type="protein sequence ID" value="GEU70075.1"/>
    <property type="molecule type" value="Genomic_DNA"/>
</dbReference>
<organism evidence="3">
    <name type="scientific">Tanacetum cinerariifolium</name>
    <name type="common">Dalmatian daisy</name>
    <name type="synonym">Chrysanthemum cinerariifolium</name>
    <dbReference type="NCBI Taxonomy" id="118510"/>
    <lineage>
        <taxon>Eukaryota</taxon>
        <taxon>Viridiplantae</taxon>
        <taxon>Streptophyta</taxon>
        <taxon>Embryophyta</taxon>
        <taxon>Tracheophyta</taxon>
        <taxon>Spermatophyta</taxon>
        <taxon>Magnoliopsida</taxon>
        <taxon>eudicotyledons</taxon>
        <taxon>Gunneridae</taxon>
        <taxon>Pentapetalae</taxon>
        <taxon>asterids</taxon>
        <taxon>campanulids</taxon>
        <taxon>Asterales</taxon>
        <taxon>Asteraceae</taxon>
        <taxon>Asteroideae</taxon>
        <taxon>Anthemideae</taxon>
        <taxon>Anthemidinae</taxon>
        <taxon>Tanacetum</taxon>
    </lineage>
</organism>
<dbReference type="AlphaFoldDB" id="A0A6L2MCV7"/>
<feature type="region of interest" description="Disordered" evidence="1">
    <location>
        <begin position="88"/>
        <end position="133"/>
    </location>
</feature>
<protein>
    <submittedName>
        <fullName evidence="3">Putative ribonuclease H-like domain-containing protein</fullName>
    </submittedName>
</protein>
<name>A0A6L2MCV7_TANCI</name>
<feature type="compositionally biased region" description="Polar residues" evidence="1">
    <location>
        <begin position="101"/>
        <end position="111"/>
    </location>
</feature>
<evidence type="ECO:0000259" key="2">
    <source>
        <dbReference type="Pfam" id="PF07727"/>
    </source>
</evidence>
<dbReference type="InterPro" id="IPR013103">
    <property type="entry name" value="RVT_2"/>
</dbReference>
<accession>A0A6L2MCV7</accession>
<proteinExistence type="predicted"/>
<feature type="compositionally biased region" description="Basic and acidic residues" evidence="1">
    <location>
        <begin position="112"/>
        <end position="125"/>
    </location>
</feature>
<evidence type="ECO:0000313" key="3">
    <source>
        <dbReference type="EMBL" id="GEU70075.1"/>
    </source>
</evidence>
<feature type="domain" description="Reverse transcriptase Ty1/copia-type" evidence="2">
    <location>
        <begin position="155"/>
        <end position="221"/>
    </location>
</feature>
<reference evidence="3" key="1">
    <citation type="journal article" date="2019" name="Sci. Rep.">
        <title>Draft genome of Tanacetum cinerariifolium, the natural source of mosquito coil.</title>
        <authorList>
            <person name="Yamashiro T."/>
            <person name="Shiraishi A."/>
            <person name="Satake H."/>
            <person name="Nakayama K."/>
        </authorList>
    </citation>
    <scope>NUCLEOTIDE SEQUENCE</scope>
</reference>
<evidence type="ECO:0000256" key="1">
    <source>
        <dbReference type="SAM" id="MobiDB-lite"/>
    </source>
</evidence>
<dbReference type="Pfam" id="PF07727">
    <property type="entry name" value="RVT_2"/>
    <property type="match status" value="1"/>
</dbReference>